<reference evidence="11 12" key="1">
    <citation type="journal article" date="2016" name="Nat. Commun.">
        <title>Thousands of microbial genomes shed light on interconnected biogeochemical processes in an aquifer system.</title>
        <authorList>
            <person name="Anantharaman K."/>
            <person name="Brown C.T."/>
            <person name="Hug L.A."/>
            <person name="Sharon I."/>
            <person name="Castelle C.J."/>
            <person name="Probst A.J."/>
            <person name="Thomas B.C."/>
            <person name="Singh A."/>
            <person name="Wilkins M.J."/>
            <person name="Karaoz U."/>
            <person name="Brodie E.L."/>
            <person name="Williams K.H."/>
            <person name="Hubbard S.S."/>
            <person name="Banfield J.F."/>
        </authorList>
    </citation>
    <scope>NUCLEOTIDE SEQUENCE [LARGE SCALE GENOMIC DNA]</scope>
</reference>
<keyword evidence="9" id="KW-0460">Magnesium</keyword>
<evidence type="ECO:0000256" key="6">
    <source>
        <dbReference type="ARBA" id="ARBA00022723"/>
    </source>
</evidence>
<evidence type="ECO:0000256" key="1">
    <source>
        <dbReference type="ARBA" id="ARBA00004496"/>
    </source>
</evidence>
<name>A0A1F6BUX8_9BACT</name>
<dbReference type="NCBIfam" id="TIGR00150">
    <property type="entry name" value="T6A_YjeE"/>
    <property type="match status" value="1"/>
</dbReference>
<evidence type="ECO:0000256" key="9">
    <source>
        <dbReference type="ARBA" id="ARBA00022842"/>
    </source>
</evidence>
<keyword evidence="8" id="KW-0067">ATP-binding</keyword>
<dbReference type="AlphaFoldDB" id="A0A1F6BUX8"/>
<dbReference type="GO" id="GO:0002949">
    <property type="term" value="P:tRNA threonylcarbamoyladenosine modification"/>
    <property type="evidence" value="ECO:0007669"/>
    <property type="project" value="InterPro"/>
</dbReference>
<comment type="subcellular location">
    <subcellularLocation>
        <location evidence="1">Cytoplasm</location>
    </subcellularLocation>
</comment>
<evidence type="ECO:0000256" key="2">
    <source>
        <dbReference type="ARBA" id="ARBA00007599"/>
    </source>
</evidence>
<organism evidence="11 12">
    <name type="scientific">Candidatus Jorgensenbacteria bacterium RIFCSPLOWO2_01_FULL_45_25b</name>
    <dbReference type="NCBI Taxonomy" id="1798471"/>
    <lineage>
        <taxon>Bacteria</taxon>
        <taxon>Candidatus Joergenseniibacteriota</taxon>
    </lineage>
</organism>
<dbReference type="GO" id="GO:0005737">
    <property type="term" value="C:cytoplasm"/>
    <property type="evidence" value="ECO:0007669"/>
    <property type="project" value="UniProtKB-SubCell"/>
</dbReference>
<proteinExistence type="inferred from homology"/>
<protein>
    <recommendedName>
        <fullName evidence="3">tRNA threonylcarbamoyladenosine biosynthesis protein TsaE</fullName>
    </recommendedName>
    <alternativeName>
        <fullName evidence="10">t(6)A37 threonylcarbamoyladenosine biosynthesis protein TsaE</fullName>
    </alternativeName>
</protein>
<sequence>MRHYQKTKNIVSVSVYQTRKIAGEFARDVLRKRGLREALIVALSGELGTGKTVFVQGFAKELGVRRRITSPTFVLVRRFALYIKKLAFSNLYHIDAYRLRKLGAVDRKRFQEMFTDPQNIILIEWPERMRGILPKGAIKVKMRYGEHQNERIILMNF</sequence>
<evidence type="ECO:0000256" key="5">
    <source>
        <dbReference type="ARBA" id="ARBA00022694"/>
    </source>
</evidence>
<dbReference type="InterPro" id="IPR003442">
    <property type="entry name" value="T6A_TsaE"/>
</dbReference>
<dbReference type="Pfam" id="PF02367">
    <property type="entry name" value="TsaE"/>
    <property type="match status" value="1"/>
</dbReference>
<dbReference type="GO" id="GO:0016740">
    <property type="term" value="F:transferase activity"/>
    <property type="evidence" value="ECO:0007669"/>
    <property type="project" value="UniProtKB-KW"/>
</dbReference>
<gene>
    <name evidence="11" type="ORF">A3A21_00825</name>
</gene>
<keyword evidence="11" id="KW-0808">Transferase</keyword>
<dbReference type="PANTHER" id="PTHR33540:SF2">
    <property type="entry name" value="TRNA THREONYLCARBAMOYLADENOSINE BIOSYNTHESIS PROTEIN TSAE"/>
    <property type="match status" value="1"/>
</dbReference>
<dbReference type="Gene3D" id="3.40.50.300">
    <property type="entry name" value="P-loop containing nucleotide triphosphate hydrolases"/>
    <property type="match status" value="1"/>
</dbReference>
<evidence type="ECO:0000256" key="10">
    <source>
        <dbReference type="ARBA" id="ARBA00032441"/>
    </source>
</evidence>
<evidence type="ECO:0000256" key="7">
    <source>
        <dbReference type="ARBA" id="ARBA00022741"/>
    </source>
</evidence>
<dbReference type="PANTHER" id="PTHR33540">
    <property type="entry name" value="TRNA THREONYLCARBAMOYLADENOSINE BIOSYNTHESIS PROTEIN TSAE"/>
    <property type="match status" value="1"/>
</dbReference>
<accession>A0A1F6BUX8</accession>
<keyword evidence="6" id="KW-0479">Metal-binding</keyword>
<keyword evidence="4" id="KW-0963">Cytoplasm</keyword>
<evidence type="ECO:0000313" key="11">
    <source>
        <dbReference type="EMBL" id="OGG40756.1"/>
    </source>
</evidence>
<comment type="caution">
    <text evidence="11">The sequence shown here is derived from an EMBL/GenBank/DDBJ whole genome shotgun (WGS) entry which is preliminary data.</text>
</comment>
<dbReference type="SUPFAM" id="SSF52540">
    <property type="entry name" value="P-loop containing nucleoside triphosphate hydrolases"/>
    <property type="match status" value="1"/>
</dbReference>
<evidence type="ECO:0000256" key="4">
    <source>
        <dbReference type="ARBA" id="ARBA00022490"/>
    </source>
</evidence>
<dbReference type="GO" id="GO:0005524">
    <property type="term" value="F:ATP binding"/>
    <property type="evidence" value="ECO:0007669"/>
    <property type="project" value="UniProtKB-KW"/>
</dbReference>
<evidence type="ECO:0000313" key="12">
    <source>
        <dbReference type="Proteomes" id="UP000176996"/>
    </source>
</evidence>
<evidence type="ECO:0000256" key="8">
    <source>
        <dbReference type="ARBA" id="ARBA00022840"/>
    </source>
</evidence>
<dbReference type="GO" id="GO:0046872">
    <property type="term" value="F:metal ion binding"/>
    <property type="evidence" value="ECO:0007669"/>
    <property type="project" value="UniProtKB-KW"/>
</dbReference>
<dbReference type="InterPro" id="IPR027417">
    <property type="entry name" value="P-loop_NTPase"/>
</dbReference>
<evidence type="ECO:0000256" key="3">
    <source>
        <dbReference type="ARBA" id="ARBA00019010"/>
    </source>
</evidence>
<comment type="similarity">
    <text evidence="2">Belongs to the TsaE family.</text>
</comment>
<dbReference type="EMBL" id="MFKK01000019">
    <property type="protein sequence ID" value="OGG40756.1"/>
    <property type="molecule type" value="Genomic_DNA"/>
</dbReference>
<dbReference type="STRING" id="1798471.A3A21_00825"/>
<keyword evidence="7" id="KW-0547">Nucleotide-binding</keyword>
<dbReference type="Proteomes" id="UP000176996">
    <property type="component" value="Unassembled WGS sequence"/>
</dbReference>
<keyword evidence="5" id="KW-0819">tRNA processing</keyword>